<organism evidence="4 5">
    <name type="scientific">Kurthia populi</name>
    <dbReference type="NCBI Taxonomy" id="1562132"/>
    <lineage>
        <taxon>Bacteria</taxon>
        <taxon>Bacillati</taxon>
        <taxon>Bacillota</taxon>
        <taxon>Bacilli</taxon>
        <taxon>Bacillales</taxon>
        <taxon>Caryophanaceae</taxon>
        <taxon>Kurthia</taxon>
    </lineage>
</organism>
<dbReference type="PIRSF" id="PIRSF005572">
    <property type="entry name" value="NifS"/>
    <property type="match status" value="1"/>
</dbReference>
<comment type="cofactor">
    <cofactor evidence="1">
        <name>pyridoxal 5'-phosphate</name>
        <dbReference type="ChEBI" id="CHEBI:597326"/>
    </cofactor>
</comment>
<dbReference type="InterPro" id="IPR015421">
    <property type="entry name" value="PyrdxlP-dep_Trfase_major"/>
</dbReference>
<sequence length="385" mass="41939">MIYLDHSATTKPSADVMKAFVQANERYYANPASLHEMGVEVNILLNRSREQIAGLIHTEPEHVIFTSGGSESNNFLIKGIARANTHRGKHIIVSSIEHASVLETARALEKEGFHVDYVDVDKHGVVDLNDLKAKLTKDTVVVSIMHVNNEIGAIQPIEEIAKIVHEGSRAFYHVDAVQSFGKLPVYFNGELGPDAISVSGHKINGLKGTGIAALRKRTTIEAIIHGGGQEMGLRSGTVAVPQDVAIAKAARLAEQHRTENVQQYIKWRNAIHTFLDPMEDVYVLSSNEGAPHIVSCSIRGIKGEVIVNAMQRQGVIVSTSSACHSKDNQISHVVQAVGVPDGFARGVIRISFGQGLTDADIEKFKEAFSNVVKQVRGEIKTHEMA</sequence>
<dbReference type="SUPFAM" id="SSF53383">
    <property type="entry name" value="PLP-dependent transferases"/>
    <property type="match status" value="1"/>
</dbReference>
<dbReference type="PANTHER" id="PTHR11601">
    <property type="entry name" value="CYSTEINE DESULFURYLASE FAMILY MEMBER"/>
    <property type="match status" value="1"/>
</dbReference>
<evidence type="ECO:0000256" key="1">
    <source>
        <dbReference type="ARBA" id="ARBA00001933"/>
    </source>
</evidence>
<keyword evidence="5" id="KW-1185">Reference proteome</keyword>
<evidence type="ECO:0000256" key="2">
    <source>
        <dbReference type="ARBA" id="ARBA00022898"/>
    </source>
</evidence>
<feature type="domain" description="Aminotransferase class V" evidence="3">
    <location>
        <begin position="2"/>
        <end position="364"/>
    </location>
</feature>
<dbReference type="InterPro" id="IPR016454">
    <property type="entry name" value="Cysteine_dSase"/>
</dbReference>
<name>A0ABW5Y2V9_9BACL</name>
<dbReference type="Gene3D" id="3.90.1150.10">
    <property type="entry name" value="Aspartate Aminotransferase, domain 1"/>
    <property type="match status" value="1"/>
</dbReference>
<evidence type="ECO:0000313" key="4">
    <source>
        <dbReference type="EMBL" id="MFD2869116.1"/>
    </source>
</evidence>
<proteinExistence type="predicted"/>
<dbReference type="Proteomes" id="UP001597568">
    <property type="component" value="Unassembled WGS sequence"/>
</dbReference>
<dbReference type="PANTHER" id="PTHR11601:SF50">
    <property type="entry name" value="CYSTEINE DESULFURASE ISCS 2-RELATED"/>
    <property type="match status" value="1"/>
</dbReference>
<dbReference type="Pfam" id="PF00266">
    <property type="entry name" value="Aminotran_5"/>
    <property type="match status" value="1"/>
</dbReference>
<dbReference type="InterPro" id="IPR015422">
    <property type="entry name" value="PyrdxlP-dep_Trfase_small"/>
</dbReference>
<dbReference type="Gene3D" id="1.10.260.50">
    <property type="match status" value="1"/>
</dbReference>
<evidence type="ECO:0000313" key="5">
    <source>
        <dbReference type="Proteomes" id="UP001597568"/>
    </source>
</evidence>
<dbReference type="InterPro" id="IPR015424">
    <property type="entry name" value="PyrdxlP-dep_Trfase"/>
</dbReference>
<protein>
    <submittedName>
        <fullName evidence="4">Cysteine desulfurase family protein</fullName>
    </submittedName>
</protein>
<accession>A0ABW5Y2V9</accession>
<comment type="caution">
    <text evidence="4">The sequence shown here is derived from an EMBL/GenBank/DDBJ whole genome shotgun (WGS) entry which is preliminary data.</text>
</comment>
<dbReference type="InterPro" id="IPR000192">
    <property type="entry name" value="Aminotrans_V_dom"/>
</dbReference>
<gene>
    <name evidence="4" type="ORF">ACFSY7_11490</name>
</gene>
<dbReference type="EMBL" id="JBHUOR010000099">
    <property type="protein sequence ID" value="MFD2869116.1"/>
    <property type="molecule type" value="Genomic_DNA"/>
</dbReference>
<reference evidence="5" key="1">
    <citation type="journal article" date="2019" name="Int. J. Syst. Evol. Microbiol.">
        <title>The Global Catalogue of Microorganisms (GCM) 10K type strain sequencing project: providing services to taxonomists for standard genome sequencing and annotation.</title>
        <authorList>
            <consortium name="The Broad Institute Genomics Platform"/>
            <consortium name="The Broad Institute Genome Sequencing Center for Infectious Disease"/>
            <person name="Wu L."/>
            <person name="Ma J."/>
        </authorList>
    </citation>
    <scope>NUCLEOTIDE SEQUENCE [LARGE SCALE GENOMIC DNA]</scope>
    <source>
        <strain evidence="5">KCTC 33522</strain>
    </source>
</reference>
<dbReference type="Gene3D" id="3.40.640.10">
    <property type="entry name" value="Type I PLP-dependent aspartate aminotransferase-like (Major domain)"/>
    <property type="match status" value="1"/>
</dbReference>
<keyword evidence="2" id="KW-0663">Pyridoxal phosphate</keyword>
<dbReference type="RefSeq" id="WP_380147947.1">
    <property type="nucleotide sequence ID" value="NZ_JBHUOR010000099.1"/>
</dbReference>
<evidence type="ECO:0000259" key="3">
    <source>
        <dbReference type="Pfam" id="PF00266"/>
    </source>
</evidence>